<dbReference type="SMART" id="SM01230">
    <property type="entry name" value="Gln-synt_C"/>
    <property type="match status" value="1"/>
</dbReference>
<dbReference type="GO" id="GO:0006542">
    <property type="term" value="P:glutamine biosynthetic process"/>
    <property type="evidence" value="ECO:0007669"/>
    <property type="project" value="InterPro"/>
</dbReference>
<name>A0AAD1M7E4_9MYCO</name>
<dbReference type="KEGG" id="mmor:MMOR_33660"/>
<dbReference type="EMBL" id="AP022560">
    <property type="protein sequence ID" value="BBX02430.1"/>
    <property type="molecule type" value="Genomic_DNA"/>
</dbReference>
<sequence length="456" mass="47921">MAAMRSRAAKPLAAAAIAQLEADGVATLIGTVVNSAGLTHAKTVPLRRMSAFADPGLGASPVFHVFAIDQTGIVFGDAIGVVGDQRIRIDLGALRILGDGLCWAPGAFFNQDGSPDPYCSRGILQRVEDRLAEVGIDAVVGHEMEFILVGPDGSELPSHLWAQYGLAGVLEFEGFVRDVTNAATNSGVAIEQFHPEYGRNQFEISLSPQSPVAAADSLVLIRIIIGRVARRYGLRVSLSPVPFAGSVGSGSHQHFSMKRGDVPLFSDGSGTAGMTPEGESAVGGLLAGLPEAQGVLCGSVLSGLRMQPGHWSGAYICWGTENREAAVRFLIGGPSNPQGANVEVKVIDPSANPYLATASILGLALDGIERKLTLPPEVTVDPASLTDAQRAELGIKLLTPEQTDAIDALDQSSLLRGILGDEAVDAVVAVRRYEAQNYGDLKPDELAEKFRLAWSV</sequence>
<evidence type="ECO:0000256" key="3">
    <source>
        <dbReference type="PROSITE-ProRule" id="PRU01331"/>
    </source>
</evidence>
<dbReference type="InterPro" id="IPR008146">
    <property type="entry name" value="Gln_synth_cat_dom"/>
</dbReference>
<evidence type="ECO:0000256" key="2">
    <source>
        <dbReference type="ARBA" id="ARBA00022598"/>
    </source>
</evidence>
<gene>
    <name evidence="6" type="primary">glnA_3</name>
    <name evidence="6" type="ORF">MMOR_33660</name>
</gene>
<protein>
    <submittedName>
        <fullName evidence="6">Glutamine synthetase</fullName>
    </submittedName>
</protein>
<evidence type="ECO:0000313" key="6">
    <source>
        <dbReference type="EMBL" id="BBX02430.1"/>
    </source>
</evidence>
<dbReference type="AlphaFoldDB" id="A0AAD1M7E4"/>
<dbReference type="GO" id="GO:0004356">
    <property type="term" value="F:glutamine synthetase activity"/>
    <property type="evidence" value="ECO:0007669"/>
    <property type="project" value="InterPro"/>
</dbReference>
<dbReference type="PANTHER" id="PTHR43785:SF12">
    <property type="entry name" value="TYPE-1 GLUTAMINE SYNTHETASE 2"/>
    <property type="match status" value="1"/>
</dbReference>
<keyword evidence="2" id="KW-0436">Ligase</keyword>
<dbReference type="Gene3D" id="3.10.20.70">
    <property type="entry name" value="Glutamine synthetase, N-terminal domain"/>
    <property type="match status" value="1"/>
</dbReference>
<keyword evidence="7" id="KW-1185">Reference proteome</keyword>
<dbReference type="Pfam" id="PF00120">
    <property type="entry name" value="Gln-synt_C"/>
    <property type="match status" value="1"/>
</dbReference>
<accession>A0AAD1M7E4</accession>
<evidence type="ECO:0000256" key="4">
    <source>
        <dbReference type="RuleBase" id="RU000384"/>
    </source>
</evidence>
<dbReference type="Proteomes" id="UP000466681">
    <property type="component" value="Chromosome"/>
</dbReference>
<comment type="similarity">
    <text evidence="1 3 4">Belongs to the glutamine synthetase family.</text>
</comment>
<proteinExistence type="inferred from homology"/>
<evidence type="ECO:0000313" key="7">
    <source>
        <dbReference type="Proteomes" id="UP000466681"/>
    </source>
</evidence>
<feature type="domain" description="GS catalytic" evidence="5">
    <location>
        <begin position="120"/>
        <end position="456"/>
    </location>
</feature>
<dbReference type="PROSITE" id="PS51987">
    <property type="entry name" value="GS_CATALYTIC"/>
    <property type="match status" value="1"/>
</dbReference>
<organism evidence="6 7">
    <name type="scientific">Mycolicibacterium moriokaense</name>
    <dbReference type="NCBI Taxonomy" id="39691"/>
    <lineage>
        <taxon>Bacteria</taxon>
        <taxon>Bacillati</taxon>
        <taxon>Actinomycetota</taxon>
        <taxon>Actinomycetes</taxon>
        <taxon>Mycobacteriales</taxon>
        <taxon>Mycobacteriaceae</taxon>
        <taxon>Mycolicibacterium</taxon>
    </lineage>
</organism>
<dbReference type="InterPro" id="IPR036651">
    <property type="entry name" value="Gln_synt_N_sf"/>
</dbReference>
<dbReference type="PANTHER" id="PTHR43785">
    <property type="entry name" value="GAMMA-GLUTAMYLPUTRESCINE SYNTHETASE"/>
    <property type="match status" value="1"/>
</dbReference>
<dbReference type="Gene3D" id="3.30.590.10">
    <property type="entry name" value="Glutamine synthetase/guanido kinase, catalytic domain"/>
    <property type="match status" value="1"/>
</dbReference>
<reference evidence="6 7" key="1">
    <citation type="journal article" date="2019" name="Emerg. Microbes Infect.">
        <title>Comprehensive subspecies identification of 175 nontuberculous mycobacteria species based on 7547 genomic profiles.</title>
        <authorList>
            <person name="Matsumoto Y."/>
            <person name="Kinjo T."/>
            <person name="Motooka D."/>
            <person name="Nabeya D."/>
            <person name="Jung N."/>
            <person name="Uechi K."/>
            <person name="Horii T."/>
            <person name="Iida T."/>
            <person name="Fujita J."/>
            <person name="Nakamura S."/>
        </authorList>
    </citation>
    <scope>NUCLEOTIDE SEQUENCE [LARGE SCALE GENOMIC DNA]</scope>
    <source>
        <strain evidence="6 7">JCM 6375</strain>
    </source>
</reference>
<evidence type="ECO:0000259" key="5">
    <source>
        <dbReference type="PROSITE" id="PS51987"/>
    </source>
</evidence>
<dbReference type="SUPFAM" id="SSF55931">
    <property type="entry name" value="Glutamine synthetase/guanido kinase"/>
    <property type="match status" value="1"/>
</dbReference>
<dbReference type="InterPro" id="IPR014746">
    <property type="entry name" value="Gln_synth/guanido_kin_cat_dom"/>
</dbReference>
<evidence type="ECO:0000256" key="1">
    <source>
        <dbReference type="ARBA" id="ARBA00009897"/>
    </source>
</evidence>